<evidence type="ECO:0000256" key="1">
    <source>
        <dbReference type="SAM" id="Phobius"/>
    </source>
</evidence>
<accession>A0A0F9G6W9</accession>
<sequence>MTKDDKEFLAVMLYVMSFGGLFPIIIVGLIICNWQELVVWIRNLI</sequence>
<keyword evidence="1" id="KW-0812">Transmembrane</keyword>
<organism evidence="2">
    <name type="scientific">marine sediment metagenome</name>
    <dbReference type="NCBI Taxonomy" id="412755"/>
    <lineage>
        <taxon>unclassified sequences</taxon>
        <taxon>metagenomes</taxon>
        <taxon>ecological metagenomes</taxon>
    </lineage>
</organism>
<dbReference type="AlphaFoldDB" id="A0A0F9G6W9"/>
<dbReference type="EMBL" id="LAZR01029635">
    <property type="protein sequence ID" value="KKL58992.1"/>
    <property type="molecule type" value="Genomic_DNA"/>
</dbReference>
<proteinExistence type="predicted"/>
<comment type="caution">
    <text evidence="2">The sequence shown here is derived from an EMBL/GenBank/DDBJ whole genome shotgun (WGS) entry which is preliminary data.</text>
</comment>
<feature type="transmembrane region" description="Helical" evidence="1">
    <location>
        <begin position="12"/>
        <end position="32"/>
    </location>
</feature>
<gene>
    <name evidence="2" type="ORF">LCGC14_2219820</name>
</gene>
<name>A0A0F9G6W9_9ZZZZ</name>
<protein>
    <submittedName>
        <fullName evidence="2">Uncharacterized protein</fullName>
    </submittedName>
</protein>
<keyword evidence="1" id="KW-1133">Transmembrane helix</keyword>
<keyword evidence="1" id="KW-0472">Membrane</keyword>
<reference evidence="2" key="1">
    <citation type="journal article" date="2015" name="Nature">
        <title>Complex archaea that bridge the gap between prokaryotes and eukaryotes.</title>
        <authorList>
            <person name="Spang A."/>
            <person name="Saw J.H."/>
            <person name="Jorgensen S.L."/>
            <person name="Zaremba-Niedzwiedzka K."/>
            <person name="Martijn J."/>
            <person name="Lind A.E."/>
            <person name="van Eijk R."/>
            <person name="Schleper C."/>
            <person name="Guy L."/>
            <person name="Ettema T.J."/>
        </authorList>
    </citation>
    <scope>NUCLEOTIDE SEQUENCE</scope>
</reference>
<evidence type="ECO:0000313" key="2">
    <source>
        <dbReference type="EMBL" id="KKL58992.1"/>
    </source>
</evidence>